<dbReference type="OrthoDB" id="590004at2759"/>
<evidence type="ECO:0000313" key="4">
    <source>
        <dbReference type="Proteomes" id="UP000807115"/>
    </source>
</evidence>
<accession>A0A921RGM2</accession>
<evidence type="ECO:0000313" key="3">
    <source>
        <dbReference type="EMBL" id="KAG0539283.1"/>
    </source>
</evidence>
<feature type="signal peptide" evidence="1">
    <location>
        <begin position="1"/>
        <end position="20"/>
    </location>
</feature>
<comment type="caution">
    <text evidence="3">The sequence shown here is derived from an EMBL/GenBank/DDBJ whole genome shotgun (WGS) entry which is preliminary data.</text>
</comment>
<dbReference type="Pfam" id="PF20241">
    <property type="entry name" value="DUF6598"/>
    <property type="match status" value="1"/>
</dbReference>
<feature type="domain" description="DUF6598" evidence="2">
    <location>
        <begin position="142"/>
        <end position="365"/>
    </location>
</feature>
<evidence type="ECO:0000259" key="2">
    <source>
        <dbReference type="Pfam" id="PF20241"/>
    </source>
</evidence>
<dbReference type="AlphaFoldDB" id="A0A921RGM2"/>
<sequence>MDLLCLALVILVPQPGLVDNEEDDIQPDFSDEEDYLFSDADYEELKAEDVAGFIEKLGPVEHEERLTLMKASFGIPSEPLRHGNLHPLPECTRERRHVGDRVWHTYYHMSKLVETDLPAMRYTQCNDPRVGQQCFHEPTPILHIFDVKLQTCLADVTSPIEVYGIVAIRDGEDYCRNYLFNRSREDPLDISLTDGYLRLLSPRRGMSMRFNCLIEVDIRVKATGDDGTDDKTLADSCTEIVEDQIYFDSLYRCTMSGPYGSAVFYFTVFQLGFEATIELDFLEVPEGGFNIQMCGYTIVQKNYYAFIGKNCECDSFVSSTGRFQQYFVAAVQNDDYFLVDFAEGKSPLVFKPNIHGSEEKEYSFHNGALVSVKVSWSTAFD</sequence>
<name>A0A921RGM2_SORBI</name>
<keyword evidence="1" id="KW-0732">Signal</keyword>
<evidence type="ECO:0000256" key="1">
    <source>
        <dbReference type="SAM" id="SignalP"/>
    </source>
</evidence>
<dbReference type="PANTHER" id="PTHR33065">
    <property type="entry name" value="OS07G0486400 PROTEIN"/>
    <property type="match status" value="1"/>
</dbReference>
<dbReference type="PANTHER" id="PTHR33065:SF98">
    <property type="entry name" value="DUF6598 DOMAIN-CONTAINING PROTEIN"/>
    <property type="match status" value="1"/>
</dbReference>
<reference evidence="3" key="2">
    <citation type="submission" date="2020-10" db="EMBL/GenBank/DDBJ databases">
        <authorList>
            <person name="Cooper E.A."/>
            <person name="Brenton Z.W."/>
            <person name="Flinn B.S."/>
            <person name="Jenkins J."/>
            <person name="Shu S."/>
            <person name="Flowers D."/>
            <person name="Luo F."/>
            <person name="Wang Y."/>
            <person name="Xia P."/>
            <person name="Barry K."/>
            <person name="Daum C."/>
            <person name="Lipzen A."/>
            <person name="Yoshinaga Y."/>
            <person name="Schmutz J."/>
            <person name="Saski C."/>
            <person name="Vermerris W."/>
            <person name="Kresovich S."/>
        </authorList>
    </citation>
    <scope>NUCLEOTIDE SEQUENCE</scope>
</reference>
<dbReference type="InterPro" id="IPR046533">
    <property type="entry name" value="DUF6598"/>
</dbReference>
<dbReference type="Proteomes" id="UP000807115">
    <property type="component" value="Chromosome 3"/>
</dbReference>
<proteinExistence type="predicted"/>
<organism evidence="3 4">
    <name type="scientific">Sorghum bicolor</name>
    <name type="common">Sorghum</name>
    <name type="synonym">Sorghum vulgare</name>
    <dbReference type="NCBI Taxonomy" id="4558"/>
    <lineage>
        <taxon>Eukaryota</taxon>
        <taxon>Viridiplantae</taxon>
        <taxon>Streptophyta</taxon>
        <taxon>Embryophyta</taxon>
        <taxon>Tracheophyta</taxon>
        <taxon>Spermatophyta</taxon>
        <taxon>Magnoliopsida</taxon>
        <taxon>Liliopsida</taxon>
        <taxon>Poales</taxon>
        <taxon>Poaceae</taxon>
        <taxon>PACMAD clade</taxon>
        <taxon>Panicoideae</taxon>
        <taxon>Andropogonodae</taxon>
        <taxon>Andropogoneae</taxon>
        <taxon>Sorghinae</taxon>
        <taxon>Sorghum</taxon>
    </lineage>
</organism>
<feature type="chain" id="PRO_5037218939" description="DUF6598 domain-containing protein" evidence="1">
    <location>
        <begin position="21"/>
        <end position="381"/>
    </location>
</feature>
<reference evidence="3" key="1">
    <citation type="journal article" date="2019" name="BMC Genomics">
        <title>A new reference genome for Sorghum bicolor reveals high levels of sequence similarity between sweet and grain genotypes: implications for the genetics of sugar metabolism.</title>
        <authorList>
            <person name="Cooper E.A."/>
            <person name="Brenton Z.W."/>
            <person name="Flinn B.S."/>
            <person name="Jenkins J."/>
            <person name="Shu S."/>
            <person name="Flowers D."/>
            <person name="Luo F."/>
            <person name="Wang Y."/>
            <person name="Xia P."/>
            <person name="Barry K."/>
            <person name="Daum C."/>
            <person name="Lipzen A."/>
            <person name="Yoshinaga Y."/>
            <person name="Schmutz J."/>
            <person name="Saski C."/>
            <person name="Vermerris W."/>
            <person name="Kresovich S."/>
        </authorList>
    </citation>
    <scope>NUCLEOTIDE SEQUENCE</scope>
</reference>
<gene>
    <name evidence="3" type="ORF">BDA96_03G309700</name>
</gene>
<protein>
    <recommendedName>
        <fullName evidence="2">DUF6598 domain-containing protein</fullName>
    </recommendedName>
</protein>
<dbReference type="EMBL" id="CM027682">
    <property type="protein sequence ID" value="KAG0539283.1"/>
    <property type="molecule type" value="Genomic_DNA"/>
</dbReference>